<feature type="signal peptide" evidence="1">
    <location>
        <begin position="1"/>
        <end position="19"/>
    </location>
</feature>
<evidence type="ECO:0000313" key="2">
    <source>
        <dbReference type="EMBL" id="PZC73542.1"/>
    </source>
</evidence>
<protein>
    <submittedName>
        <fullName evidence="2">Uncharacterized protein</fullName>
    </submittedName>
</protein>
<keyword evidence="1" id="KW-0732">Signal</keyword>
<sequence>MQVFLSFLAVIIFAHTCAAQANNSGDSSAENGSSSIAVIDNATFGNGAFSNTQPQTTTQRCGLIQNFLSLFIPNVDC</sequence>
<organism evidence="2 3">
    <name type="scientific">Helicoverpa armigera</name>
    <name type="common">Cotton bollworm</name>
    <name type="synonym">Heliothis armigera</name>
    <dbReference type="NCBI Taxonomy" id="29058"/>
    <lineage>
        <taxon>Eukaryota</taxon>
        <taxon>Metazoa</taxon>
        <taxon>Ecdysozoa</taxon>
        <taxon>Arthropoda</taxon>
        <taxon>Hexapoda</taxon>
        <taxon>Insecta</taxon>
        <taxon>Pterygota</taxon>
        <taxon>Neoptera</taxon>
        <taxon>Endopterygota</taxon>
        <taxon>Lepidoptera</taxon>
        <taxon>Glossata</taxon>
        <taxon>Ditrysia</taxon>
        <taxon>Noctuoidea</taxon>
        <taxon>Noctuidae</taxon>
        <taxon>Heliothinae</taxon>
        <taxon>Helicoverpa</taxon>
    </lineage>
</organism>
<name>A0A2W1BEH8_HELAM</name>
<evidence type="ECO:0000256" key="1">
    <source>
        <dbReference type="SAM" id="SignalP"/>
    </source>
</evidence>
<evidence type="ECO:0000313" key="3">
    <source>
        <dbReference type="Proteomes" id="UP000249218"/>
    </source>
</evidence>
<reference evidence="2 3" key="1">
    <citation type="journal article" date="2017" name="BMC Biol.">
        <title>Genomic innovations, transcriptional plasticity and gene loss underlying the evolution and divergence of two highly polyphagous and invasive Helicoverpa pest species.</title>
        <authorList>
            <person name="Pearce S.L."/>
            <person name="Clarke D.F."/>
            <person name="East P.D."/>
            <person name="Elfekih S."/>
            <person name="Gordon K.H."/>
            <person name="Jermiin L.S."/>
            <person name="McGaughran A."/>
            <person name="Oakeshott J.G."/>
            <person name="Papanikolaou A."/>
            <person name="Perera O.P."/>
            <person name="Rane R.V."/>
            <person name="Richards S."/>
            <person name="Tay W.T."/>
            <person name="Walsh T.K."/>
            <person name="Anderson A."/>
            <person name="Anderson C.J."/>
            <person name="Asgari S."/>
            <person name="Board P.G."/>
            <person name="Bretschneider A."/>
            <person name="Campbell P.M."/>
            <person name="Chertemps T."/>
            <person name="Christeller J.T."/>
            <person name="Coppin C.W."/>
            <person name="Downes S.J."/>
            <person name="Duan G."/>
            <person name="Farnsworth C.A."/>
            <person name="Good R.T."/>
            <person name="Han L.B."/>
            <person name="Han Y.C."/>
            <person name="Hatje K."/>
            <person name="Horne I."/>
            <person name="Huang Y.P."/>
            <person name="Hughes D.S."/>
            <person name="Jacquin-Joly E."/>
            <person name="James W."/>
            <person name="Jhangiani S."/>
            <person name="Kollmar M."/>
            <person name="Kuwar S.S."/>
            <person name="Li S."/>
            <person name="Liu N.Y."/>
            <person name="Maibeche M.T."/>
            <person name="Miller J.R."/>
            <person name="Montagne N."/>
            <person name="Perry T."/>
            <person name="Qu J."/>
            <person name="Song S.V."/>
            <person name="Sutton G.G."/>
            <person name="Vogel H."/>
            <person name="Walenz B.P."/>
            <person name="Xu W."/>
            <person name="Zhang H.J."/>
            <person name="Zou Z."/>
            <person name="Batterham P."/>
            <person name="Edwards O.R."/>
            <person name="Feyereisen R."/>
            <person name="Gibbs R.A."/>
            <person name="Heckel D.G."/>
            <person name="McGrath A."/>
            <person name="Robin C."/>
            <person name="Scherer S.E."/>
            <person name="Worley K.C."/>
            <person name="Wu Y.D."/>
        </authorList>
    </citation>
    <scope>NUCLEOTIDE SEQUENCE [LARGE SCALE GENOMIC DNA]</scope>
    <source>
        <strain evidence="2">Harm_GR_Male_#8</strain>
        <tissue evidence="2">Whole organism</tissue>
    </source>
</reference>
<dbReference type="Proteomes" id="UP000249218">
    <property type="component" value="Unassembled WGS sequence"/>
</dbReference>
<feature type="chain" id="PRO_5016087048" evidence="1">
    <location>
        <begin position="20"/>
        <end position="77"/>
    </location>
</feature>
<accession>A0A2W1BEH8</accession>
<gene>
    <name evidence="2" type="primary">HaOG209420</name>
    <name evidence="2" type="ORF">B5X24_HaOG209420</name>
</gene>
<keyword evidence="3" id="KW-1185">Reference proteome</keyword>
<dbReference type="EMBL" id="KZ150099">
    <property type="protein sequence ID" value="PZC73542.1"/>
    <property type="molecule type" value="Genomic_DNA"/>
</dbReference>
<dbReference type="AlphaFoldDB" id="A0A2W1BEH8"/>
<proteinExistence type="predicted"/>